<evidence type="ECO:0000256" key="1">
    <source>
        <dbReference type="SAM" id="SignalP"/>
    </source>
</evidence>
<proteinExistence type="predicted"/>
<reference evidence="3" key="1">
    <citation type="submission" date="2022-11" db="UniProtKB">
        <authorList>
            <consortium name="WormBaseParasite"/>
        </authorList>
    </citation>
    <scope>IDENTIFICATION</scope>
</reference>
<name>A0A914IBH7_GLORO</name>
<organism evidence="2 3">
    <name type="scientific">Globodera rostochiensis</name>
    <name type="common">Golden nematode worm</name>
    <name type="synonym">Heterodera rostochiensis</name>
    <dbReference type="NCBI Taxonomy" id="31243"/>
    <lineage>
        <taxon>Eukaryota</taxon>
        <taxon>Metazoa</taxon>
        <taxon>Ecdysozoa</taxon>
        <taxon>Nematoda</taxon>
        <taxon>Chromadorea</taxon>
        <taxon>Rhabditida</taxon>
        <taxon>Tylenchina</taxon>
        <taxon>Tylenchomorpha</taxon>
        <taxon>Tylenchoidea</taxon>
        <taxon>Heteroderidae</taxon>
        <taxon>Heteroderinae</taxon>
        <taxon>Globodera</taxon>
    </lineage>
</organism>
<protein>
    <submittedName>
        <fullName evidence="3">Uncharacterized protein</fullName>
    </submittedName>
</protein>
<evidence type="ECO:0000313" key="3">
    <source>
        <dbReference type="WBParaSite" id="Gr19_v10_g9306.t1"/>
    </source>
</evidence>
<keyword evidence="1" id="KW-0732">Signal</keyword>
<accession>A0A914IBH7</accession>
<keyword evidence="2" id="KW-1185">Reference proteome</keyword>
<feature type="chain" id="PRO_5036791256" evidence="1">
    <location>
        <begin position="21"/>
        <end position="482"/>
    </location>
</feature>
<dbReference type="AlphaFoldDB" id="A0A914IBH7"/>
<sequence length="482" mass="54320">MFNFFSILLLAIAVLQIVEGIQIWVKPSNLRYEAEISCLHRNLPIKIGTAKHDSIFEAAAAAGYVDIGKDLSRCDDSTVKVRITNLNRLNESMEQMLKTEEVLARKSAVVLGFNIASPAHKIFNFKQSSSSFRFIQQSSLGVFQRRLVNYELEIGGIQFNGQNGINIPIYETGMMEDCKGRIVLDIYNAGRESTYIDVTREFLLQNDAFNIDIVNETVRPIPQNVAVLQFVEAIEIWVKPSVLRYKAEISCLQRKRSITIGTATHSRIFGESVTADNPGGHSVGYVKISTVIGISKCDHDNPKVKILITNLDHPSKSIKFEMSKAELSARKSAVVLGFNIAPLAHKQFYFQQSSSNFGVSQPPLMDYELELVCYYRHADGNDQYYLIGSGVQKHGKNGINIPIYEIEMLAFCNLGRIGLDVHNAEREKTFINVTKEFLLENDAFNINMSNKTIQPISQRRTIGFFDGSIKGKWSWKLNRSKK</sequence>
<feature type="signal peptide" evidence="1">
    <location>
        <begin position="1"/>
        <end position="20"/>
    </location>
</feature>
<dbReference type="Proteomes" id="UP000887572">
    <property type="component" value="Unplaced"/>
</dbReference>
<evidence type="ECO:0000313" key="2">
    <source>
        <dbReference type="Proteomes" id="UP000887572"/>
    </source>
</evidence>
<dbReference type="WBParaSite" id="Gr19_v10_g9306.t1">
    <property type="protein sequence ID" value="Gr19_v10_g9306.t1"/>
    <property type="gene ID" value="Gr19_v10_g9306"/>
</dbReference>